<gene>
    <name evidence="1" type="ORF">EB837_26150</name>
</gene>
<sequence length="192" mass="22438">MSGYRFTKMMLSKYIFFMAIVMVPSIAISDVKKTNDVVSNHDNTEEKQWREFHSRQVIVDLHEPERRCVSILIKRKKHLRLGASKKEFDSYRDEDGRIYDFINGLRGSVSLYERQGTKVNLVHKQNLPLKTLDINESSTAISEGIGTRELIGQRLFCIKTTATRYFVLSDIYSDSDEYDDYLLFFSAIHYDK</sequence>
<organism evidence="1 2">
    <name type="scientific">Kluyvera ascorbata</name>
    <dbReference type="NCBI Taxonomy" id="51288"/>
    <lineage>
        <taxon>Bacteria</taxon>
        <taxon>Pseudomonadati</taxon>
        <taxon>Pseudomonadota</taxon>
        <taxon>Gammaproteobacteria</taxon>
        <taxon>Enterobacterales</taxon>
        <taxon>Enterobacteriaceae</taxon>
        <taxon>Kluyvera</taxon>
    </lineage>
</organism>
<evidence type="ECO:0000313" key="2">
    <source>
        <dbReference type="Proteomes" id="UP000268051"/>
    </source>
</evidence>
<dbReference type="AlphaFoldDB" id="A0A3N2RMD1"/>
<dbReference type="Proteomes" id="UP000268051">
    <property type="component" value="Unassembled WGS sequence"/>
</dbReference>
<accession>A0A3N2RMD1</accession>
<evidence type="ECO:0000313" key="1">
    <source>
        <dbReference type="EMBL" id="ROU08635.1"/>
    </source>
</evidence>
<dbReference type="EMBL" id="RHFN01000078">
    <property type="protein sequence ID" value="ROU08635.1"/>
    <property type="molecule type" value="Genomic_DNA"/>
</dbReference>
<comment type="caution">
    <text evidence="1">The sequence shown here is derived from an EMBL/GenBank/DDBJ whole genome shotgun (WGS) entry which is preliminary data.</text>
</comment>
<protein>
    <submittedName>
        <fullName evidence="1">Uncharacterized protein</fullName>
    </submittedName>
</protein>
<name>A0A3N2RMD1_9ENTR</name>
<reference evidence="1 2" key="1">
    <citation type="submission" date="2018-10" db="EMBL/GenBank/DDBJ databases">
        <title>Horizontal transference of carbapenem resistance between Klebsiella pneumoniae and Kluyvera ascorbata during abdominal infection: a case report.</title>
        <authorList>
            <person name="Raro O.H.F."/>
            <person name="Lima-Morales D."/>
            <person name="Barth A.L."/>
            <person name="Paim T.G.S."/>
            <person name="Mott M.P."/>
            <person name="Riche C.V.W."/>
            <person name="Teixeira U.F."/>
            <person name="Waechter F."/>
            <person name="Dias C.A.G."/>
        </authorList>
    </citation>
    <scope>NUCLEOTIDE SEQUENCE [LARGE SCALE GENOMIC DNA]</scope>
    <source>
        <strain evidence="1 2">OT2</strain>
    </source>
</reference>
<dbReference type="RefSeq" id="WP_123652883.1">
    <property type="nucleotide sequence ID" value="NZ_RHFN01000078.1"/>
</dbReference>
<proteinExistence type="predicted"/>